<gene>
    <name evidence="2" type="ORF">ASJ80_01340</name>
</gene>
<comment type="caution">
    <text evidence="2">The sequence shown here is derived from an EMBL/GenBank/DDBJ whole genome shotgun (WGS) entry which is preliminary data.</text>
</comment>
<evidence type="ECO:0000313" key="2">
    <source>
        <dbReference type="EMBL" id="PAV03643.1"/>
    </source>
</evidence>
<organism evidence="2 3">
    <name type="scientific">Methanobacterium bryantii</name>
    <dbReference type="NCBI Taxonomy" id="2161"/>
    <lineage>
        <taxon>Archaea</taxon>
        <taxon>Methanobacteriati</taxon>
        <taxon>Methanobacteriota</taxon>
        <taxon>Methanomada group</taxon>
        <taxon>Methanobacteria</taxon>
        <taxon>Methanobacteriales</taxon>
        <taxon>Methanobacteriaceae</taxon>
        <taxon>Methanobacterium</taxon>
    </lineage>
</organism>
<dbReference type="InterPro" id="IPR027275">
    <property type="entry name" value="PRC-brl_dom"/>
</dbReference>
<reference evidence="2 3" key="1">
    <citation type="journal article" date="2017" name="BMC Genomics">
        <title>Genomic analysis of methanogenic archaea reveals a shift towards energy conservation.</title>
        <authorList>
            <person name="Gilmore S.P."/>
            <person name="Henske J.K."/>
            <person name="Sexton J.A."/>
            <person name="Solomon K.V."/>
            <person name="Seppala S."/>
            <person name="Yoo J.I."/>
            <person name="Huyett L.M."/>
            <person name="Pressman A."/>
            <person name="Cogan J.Z."/>
            <person name="Kivenson V."/>
            <person name="Peng X."/>
            <person name="Tan Y."/>
            <person name="Valentine D.L."/>
            <person name="O'Malley M.A."/>
        </authorList>
    </citation>
    <scope>NUCLEOTIDE SEQUENCE [LARGE SCALE GENOMIC DNA]</scope>
    <source>
        <strain evidence="2 3">M.o.H.</strain>
    </source>
</reference>
<dbReference type="SUPFAM" id="SSF50346">
    <property type="entry name" value="PRC-barrel domain"/>
    <property type="match status" value="2"/>
</dbReference>
<accession>A0A2A2H2X6</accession>
<dbReference type="Pfam" id="PF05239">
    <property type="entry name" value="PRC"/>
    <property type="match status" value="1"/>
</dbReference>
<dbReference type="Proteomes" id="UP000217784">
    <property type="component" value="Unassembled WGS sequence"/>
</dbReference>
<dbReference type="InterPro" id="IPR011033">
    <property type="entry name" value="PRC_barrel-like_sf"/>
</dbReference>
<dbReference type="OrthoDB" id="70897at2157"/>
<dbReference type="EMBL" id="LMVM01000037">
    <property type="protein sequence ID" value="PAV03643.1"/>
    <property type="molecule type" value="Genomic_DNA"/>
</dbReference>
<evidence type="ECO:0000313" key="3">
    <source>
        <dbReference type="Proteomes" id="UP000217784"/>
    </source>
</evidence>
<protein>
    <submittedName>
        <fullName evidence="2">Photosystem reaction center subunit H</fullName>
    </submittedName>
</protein>
<dbReference type="Gene3D" id="2.30.30.240">
    <property type="entry name" value="PRC-barrel domain"/>
    <property type="match status" value="2"/>
</dbReference>
<dbReference type="AlphaFoldDB" id="A0A2A2H2X6"/>
<evidence type="ECO:0000259" key="1">
    <source>
        <dbReference type="Pfam" id="PF05239"/>
    </source>
</evidence>
<proteinExistence type="predicted"/>
<name>A0A2A2H2X6_METBR</name>
<keyword evidence="3" id="KW-1185">Reference proteome</keyword>
<sequence>MKASKFIGMTVLDNDAKEAGKIAELEIKLKHCLVDKIWVATGSALNKKYFSVKEGDLDKIGDYVQLKLNGKEIDQKTKVNKLGELAETGSLFKDIVGKTVLTYDAMDVGKVGDMLIDPKGCLIHNVLISTGPAFRKKHLVVSDEDVHSFGDYVILKLSKEEVNKRTTD</sequence>
<dbReference type="RefSeq" id="WP_069583884.1">
    <property type="nucleotide sequence ID" value="NZ_LMVM01000037.1"/>
</dbReference>
<feature type="domain" description="PRC-barrel" evidence="1">
    <location>
        <begin position="91"/>
        <end position="161"/>
    </location>
</feature>